<organism evidence="4 5">
    <name type="scientific">Gigaspora margarita</name>
    <dbReference type="NCBI Taxonomy" id="4874"/>
    <lineage>
        <taxon>Eukaryota</taxon>
        <taxon>Fungi</taxon>
        <taxon>Fungi incertae sedis</taxon>
        <taxon>Mucoromycota</taxon>
        <taxon>Glomeromycotina</taxon>
        <taxon>Glomeromycetes</taxon>
        <taxon>Diversisporales</taxon>
        <taxon>Gigasporaceae</taxon>
        <taxon>Gigaspora</taxon>
    </lineage>
</organism>
<dbReference type="PROSITE" id="PS50297">
    <property type="entry name" value="ANK_REP_REGION"/>
    <property type="match status" value="8"/>
</dbReference>
<evidence type="ECO:0000256" key="3">
    <source>
        <dbReference type="PROSITE-ProRule" id="PRU00023"/>
    </source>
</evidence>
<dbReference type="PROSITE" id="PS50088">
    <property type="entry name" value="ANK_REPEAT"/>
    <property type="match status" value="9"/>
</dbReference>
<dbReference type="InterPro" id="IPR036770">
    <property type="entry name" value="Ankyrin_rpt-contain_sf"/>
</dbReference>
<dbReference type="Gene3D" id="1.25.40.20">
    <property type="entry name" value="Ankyrin repeat-containing domain"/>
    <property type="match status" value="7"/>
</dbReference>
<keyword evidence="2 3" id="KW-0040">ANK repeat</keyword>
<name>A0ABN7UHV4_GIGMA</name>
<sequence>MKPMHGANVNAIDKDEHTALNRAAKKGRVEIIKTLKKHKAIVNNIALYLAAINGQIEAVEILIEYGVNVNSIVNKLTILHHAAIKDHVEVVKTLLRNGAKIDATDNIKRTIFDINKSMIKRVLHFAALDGRENIITYLLKKYGTYYVNVADDDGKTALHLSAENGHETIVDILMNYKANISNKDKSHKTALHLAAIKGHTAIVKRLINNKAKVDAIDKDKRTPLFYAAESGNEKTIDVLIKHKANINHTDNGAENGKQAAVMALLRSKVNVNAKDKNDETALHKAASYGHRDVVKLLIKYKADDKAVDKKGQTVLHFAAAKGRINVVKALLKYNINYILSEDKEEKTPLDLAIRQRHVDKGHINTIIKSSSKKKTFEHAILHHAAEKGDIKTIKFLIENGETPDSLDENNKTPLHWAAFGGKKEALLMITWKLYEAMRNGHKEVVELLQEKGANRNARNKYGWTPLHIAATHCQVEIFKFMNVSDDEYAELLKQSDEIKWYDYFESKGCDDLTKDLVERFEVLERLSHNFEKNDKDLVFIYKFLLNYIERFIKHLDETKTQFKKIFDMIENNIKLLRTANTQDATHISTIYNYIHEHDQAKLANYVSHINLSKDVETMDVTLKKDIEKLESNIRTIIMRWHFEKAIDVFNQWVFPYGCYGCTYSDVLSSDYTKYGIEKIIEKIKNLRSKLQEHYVYITNRKDKHLIDEVFSSEYESSQPFFVWENKKYNEKISKLLNGEEVIIIADITESSPEKYAIKFNEIGIRLKSKDKTLQNEIDNELKRFNITMVHLGKSLYRYMNKFYVIINDKQSIEYSFEKSKTGEPVSKVLYNDFSKLKRFKKEVDLELVGHGRYIKAEISNNLTRKIEEYYQKIEVSSNEIRNESIFDRS</sequence>
<dbReference type="InterPro" id="IPR002110">
    <property type="entry name" value="Ankyrin_rpt"/>
</dbReference>
<evidence type="ECO:0000256" key="1">
    <source>
        <dbReference type="ARBA" id="ARBA00022737"/>
    </source>
</evidence>
<dbReference type="Proteomes" id="UP000789901">
    <property type="component" value="Unassembled WGS sequence"/>
</dbReference>
<feature type="repeat" description="ANK" evidence="3">
    <location>
        <begin position="219"/>
        <end position="251"/>
    </location>
</feature>
<evidence type="ECO:0000313" key="4">
    <source>
        <dbReference type="EMBL" id="CAG8587941.1"/>
    </source>
</evidence>
<accession>A0ABN7UHV4</accession>
<dbReference type="PANTHER" id="PTHR24126:SF14">
    <property type="entry name" value="ANK_REP_REGION DOMAIN-CONTAINING PROTEIN"/>
    <property type="match status" value="1"/>
</dbReference>
<protein>
    <submittedName>
        <fullName evidence="4">11008_t:CDS:1</fullName>
    </submittedName>
</protein>
<feature type="repeat" description="ANK" evidence="3">
    <location>
        <begin position="277"/>
        <end position="309"/>
    </location>
</feature>
<feature type="repeat" description="ANK" evidence="3">
    <location>
        <begin position="186"/>
        <end position="218"/>
    </location>
</feature>
<evidence type="ECO:0000313" key="5">
    <source>
        <dbReference type="Proteomes" id="UP000789901"/>
    </source>
</evidence>
<proteinExistence type="predicted"/>
<feature type="repeat" description="ANK" evidence="3">
    <location>
        <begin position="74"/>
        <end position="106"/>
    </location>
</feature>
<dbReference type="PANTHER" id="PTHR24126">
    <property type="entry name" value="ANKYRIN REPEAT, PH AND SEC7 DOMAIN CONTAINING PROTEIN SECG-RELATED"/>
    <property type="match status" value="1"/>
</dbReference>
<feature type="repeat" description="ANK" evidence="3">
    <location>
        <begin position="376"/>
        <end position="408"/>
    </location>
</feature>
<dbReference type="EMBL" id="CAJVQB010002808">
    <property type="protein sequence ID" value="CAG8587941.1"/>
    <property type="molecule type" value="Genomic_DNA"/>
</dbReference>
<keyword evidence="5" id="KW-1185">Reference proteome</keyword>
<feature type="repeat" description="ANK" evidence="3">
    <location>
        <begin position="433"/>
        <end position="460"/>
    </location>
</feature>
<dbReference type="SMART" id="SM00248">
    <property type="entry name" value="ANK"/>
    <property type="match status" value="13"/>
</dbReference>
<feature type="repeat" description="ANK" evidence="3">
    <location>
        <begin position="310"/>
        <end position="342"/>
    </location>
</feature>
<comment type="caution">
    <text evidence="4">The sequence shown here is derived from an EMBL/GenBank/DDBJ whole genome shotgun (WGS) entry which is preliminary data.</text>
</comment>
<reference evidence="4 5" key="1">
    <citation type="submission" date="2021-06" db="EMBL/GenBank/DDBJ databases">
        <authorList>
            <person name="Kallberg Y."/>
            <person name="Tangrot J."/>
            <person name="Rosling A."/>
        </authorList>
    </citation>
    <scope>NUCLEOTIDE SEQUENCE [LARGE SCALE GENOMIC DNA]</scope>
    <source>
        <strain evidence="4 5">120-4 pot B 10/14</strain>
    </source>
</reference>
<dbReference type="Pfam" id="PF12796">
    <property type="entry name" value="Ank_2"/>
    <property type="match status" value="3"/>
</dbReference>
<feature type="repeat" description="ANK" evidence="3">
    <location>
        <begin position="153"/>
        <end position="185"/>
    </location>
</feature>
<keyword evidence="1" id="KW-0677">Repeat</keyword>
<dbReference type="SUPFAM" id="SSF48403">
    <property type="entry name" value="Ankyrin repeat"/>
    <property type="match status" value="2"/>
</dbReference>
<dbReference type="Pfam" id="PF13637">
    <property type="entry name" value="Ank_4"/>
    <property type="match status" value="3"/>
</dbReference>
<dbReference type="PRINTS" id="PR01415">
    <property type="entry name" value="ANKYRIN"/>
</dbReference>
<gene>
    <name evidence="4" type="ORF">GMARGA_LOCUS6265</name>
</gene>
<feature type="repeat" description="ANK" evidence="3">
    <location>
        <begin position="42"/>
        <end position="74"/>
    </location>
</feature>
<evidence type="ECO:0000256" key="2">
    <source>
        <dbReference type="ARBA" id="ARBA00023043"/>
    </source>
</evidence>